<dbReference type="Proteomes" id="UP001172687">
    <property type="component" value="Unassembled WGS sequence"/>
</dbReference>
<keyword evidence="3" id="KW-1185">Reference proteome</keyword>
<comment type="caution">
    <text evidence="2">The sequence shown here is derived from an EMBL/GenBank/DDBJ whole genome shotgun (WGS) entry which is preliminary data.</text>
</comment>
<gene>
    <name evidence="2" type="ORF">QYF68_14595</name>
</gene>
<name>A0ABT8HE43_MYCAO</name>
<sequence>MANTPPPSSNSVGTTPVDVPMSGRLRLTRGRAPSEHIDGAWWPTSKRLDDQLPDLVAALRDRIPSVALVGYRRDGWIAPPQVDLGDGHIVQLLSFASDEPPTIIVIGEDGHHLTLRVIDPDTDRHDAQVALDEIPRRSDSQRLSRPAARSVAEVAKKLADHEGLNQVERNAELLRWCEDAATQFDEARIQTFVPILVEHIVNNRIHRERRAARDRTHDTEAPQTTS</sequence>
<dbReference type="RefSeq" id="WP_011779747.1">
    <property type="nucleotide sequence ID" value="NZ_CP070380.1"/>
</dbReference>
<evidence type="ECO:0000313" key="2">
    <source>
        <dbReference type="EMBL" id="MDN4519039.1"/>
    </source>
</evidence>
<accession>A0ABT8HE43</accession>
<dbReference type="InterPro" id="IPR046036">
    <property type="entry name" value="DUF5994"/>
</dbReference>
<organism evidence="2 3">
    <name type="scientific">Mycolicibacterium austroafricanum</name>
    <name type="common">Mycobacterium austroafricanum</name>
    <dbReference type="NCBI Taxonomy" id="39687"/>
    <lineage>
        <taxon>Bacteria</taxon>
        <taxon>Bacillati</taxon>
        <taxon>Actinomycetota</taxon>
        <taxon>Actinomycetes</taxon>
        <taxon>Mycobacteriales</taxon>
        <taxon>Mycobacteriaceae</taxon>
        <taxon>Mycolicibacterium</taxon>
    </lineage>
</organism>
<evidence type="ECO:0000313" key="3">
    <source>
        <dbReference type="Proteomes" id="UP001172687"/>
    </source>
</evidence>
<dbReference type="EMBL" id="JAUHTC010000050">
    <property type="protein sequence ID" value="MDN4519039.1"/>
    <property type="molecule type" value="Genomic_DNA"/>
</dbReference>
<proteinExistence type="predicted"/>
<dbReference type="NCBIfam" id="NF046112">
    <property type="entry name" value="MSMEG_6209_Nter"/>
    <property type="match status" value="1"/>
</dbReference>
<feature type="region of interest" description="Disordered" evidence="1">
    <location>
        <begin position="1"/>
        <end position="21"/>
    </location>
</feature>
<reference evidence="2" key="1">
    <citation type="submission" date="2023-07" db="EMBL/GenBank/DDBJ databases">
        <title>Degradation of tert-butanol by M. austroafricanum TBA100.</title>
        <authorList>
            <person name="Helbich S."/>
            <person name="Vainshtein Y."/>
        </authorList>
    </citation>
    <scope>NUCLEOTIDE SEQUENCE</scope>
    <source>
        <strain evidence="2">TBA100</strain>
    </source>
</reference>
<protein>
    <submittedName>
        <fullName evidence="2">DUF5994 family protein</fullName>
    </submittedName>
</protein>
<evidence type="ECO:0000256" key="1">
    <source>
        <dbReference type="SAM" id="MobiDB-lite"/>
    </source>
</evidence>
<dbReference type="Pfam" id="PF19457">
    <property type="entry name" value="DUF5994"/>
    <property type="match status" value="1"/>
</dbReference>